<dbReference type="SUPFAM" id="SSF48403">
    <property type="entry name" value="Ankyrin repeat"/>
    <property type="match status" value="2"/>
</dbReference>
<feature type="repeat" description="ANK" evidence="3">
    <location>
        <begin position="363"/>
        <end position="395"/>
    </location>
</feature>
<gene>
    <name evidence="5" type="ORF">EYC84_000964</name>
</gene>
<organism evidence="5 6">
    <name type="scientific">Monilinia fructicola</name>
    <name type="common">Brown rot fungus</name>
    <name type="synonym">Ciboria fructicola</name>
    <dbReference type="NCBI Taxonomy" id="38448"/>
    <lineage>
        <taxon>Eukaryota</taxon>
        <taxon>Fungi</taxon>
        <taxon>Dikarya</taxon>
        <taxon>Ascomycota</taxon>
        <taxon>Pezizomycotina</taxon>
        <taxon>Leotiomycetes</taxon>
        <taxon>Helotiales</taxon>
        <taxon>Sclerotiniaceae</taxon>
        <taxon>Monilinia</taxon>
    </lineage>
</organism>
<feature type="repeat" description="ANK" evidence="3">
    <location>
        <begin position="556"/>
        <end position="588"/>
    </location>
</feature>
<feature type="coiled-coil region" evidence="4">
    <location>
        <begin position="16"/>
        <end position="50"/>
    </location>
</feature>
<dbReference type="SMART" id="SM00248">
    <property type="entry name" value="ANK"/>
    <property type="match status" value="13"/>
</dbReference>
<reference evidence="5 6" key="1">
    <citation type="submission" date="2019-06" db="EMBL/GenBank/DDBJ databases">
        <title>Genome Sequence of the Brown Rot Fungal Pathogen Monilinia fructicola.</title>
        <authorList>
            <person name="De Miccolis Angelini R.M."/>
            <person name="Landi L."/>
            <person name="Abate D."/>
            <person name="Pollastro S."/>
            <person name="Romanazzi G."/>
            <person name="Faretra F."/>
        </authorList>
    </citation>
    <scope>NUCLEOTIDE SEQUENCE [LARGE SCALE GENOMIC DNA]</scope>
    <source>
        <strain evidence="5 6">Mfrc123</strain>
    </source>
</reference>
<evidence type="ECO:0000313" key="5">
    <source>
        <dbReference type="EMBL" id="KAA8569307.1"/>
    </source>
</evidence>
<proteinExistence type="predicted"/>
<dbReference type="PRINTS" id="PR01415">
    <property type="entry name" value="ANKYRIN"/>
</dbReference>
<dbReference type="Pfam" id="PF12796">
    <property type="entry name" value="Ank_2"/>
    <property type="match status" value="4"/>
</dbReference>
<feature type="repeat" description="ANK" evidence="3">
    <location>
        <begin position="484"/>
        <end position="516"/>
    </location>
</feature>
<comment type="caution">
    <text evidence="5">The sequence shown here is derived from an EMBL/GenBank/DDBJ whole genome shotgun (WGS) entry which is preliminary data.</text>
</comment>
<feature type="repeat" description="ANK" evidence="3">
    <location>
        <begin position="107"/>
        <end position="139"/>
    </location>
</feature>
<dbReference type="EMBL" id="VICG01000008">
    <property type="protein sequence ID" value="KAA8569307.1"/>
    <property type="molecule type" value="Genomic_DNA"/>
</dbReference>
<dbReference type="InterPro" id="IPR050889">
    <property type="entry name" value="Dendritic_Spine_Reg/Scaffold"/>
</dbReference>
<keyword evidence="1" id="KW-0677">Repeat</keyword>
<keyword evidence="6" id="KW-1185">Reference proteome</keyword>
<feature type="repeat" description="ANK" evidence="3">
    <location>
        <begin position="521"/>
        <end position="553"/>
    </location>
</feature>
<evidence type="ECO:0000256" key="1">
    <source>
        <dbReference type="ARBA" id="ARBA00022737"/>
    </source>
</evidence>
<evidence type="ECO:0000256" key="4">
    <source>
        <dbReference type="SAM" id="Coils"/>
    </source>
</evidence>
<dbReference type="Gene3D" id="1.25.40.20">
    <property type="entry name" value="Ankyrin repeat-containing domain"/>
    <property type="match status" value="4"/>
</dbReference>
<evidence type="ECO:0000256" key="3">
    <source>
        <dbReference type="PROSITE-ProRule" id="PRU00023"/>
    </source>
</evidence>
<keyword evidence="2 3" id="KW-0040">ANK repeat</keyword>
<sequence>MRRMHSEVDSSIYENIHSATENVINLQLSYEEAIQERKETKKKLAVLEVIHDGNISALEILLHQGVDIAETTDTGKTAFHVAASNGCLKMIKLLLRTKLERYTKDNTGRSALHDAARGGHIDVFQELVAAGLNPGDRDNNDEDPLCEACRNGHQEFVREILGAQPSSNYSPPAQEFAQTEHPITNQSQSTAYSHWIMAIGFKKYIGLAIGNGHNAIVATIVAYYGNRRISAYALKRAAIVGDNQLVISILKQKDQLLATDIIRALQFAVIYKHISVVKILLEEGIPVGQFDLSSPTHALLQAIRDKSDDIACLLIETGVNRNYKCIDYYSPVLDKAVRYGNAKIIAKLLQAAADTEGLSGGGEEYTPLYIAANNGHEATIILLLEEGADVNAPSANEYAGADVNASFANEYVAGTALQIAIQKEHVGIVTLLLEAKADVNAPPLANKYVAGTALQIAIQKEHVGIVTLLLKAKANVNAPPANKHACTALQEAVHKGNEAIVNLLLKAGADVNAPPLANEYVYSTALQTAIQKEHMGIITLLLKAGADVNAPFTNKYARTALLEAIYKGNEAIINLLLKAGADIITLRDEAIVTLLLEAGADINARAVVPGNSWKPNPNITIIEAIKGGSSMIVDMLVQTGAVDPESN</sequence>
<feature type="repeat" description="ANK" evidence="3">
    <location>
        <begin position="74"/>
        <end position="106"/>
    </location>
</feature>
<evidence type="ECO:0000313" key="6">
    <source>
        <dbReference type="Proteomes" id="UP000322873"/>
    </source>
</evidence>
<dbReference type="PANTHER" id="PTHR24166">
    <property type="entry name" value="ROLLING PEBBLES, ISOFORM B"/>
    <property type="match status" value="1"/>
</dbReference>
<evidence type="ECO:0000256" key="2">
    <source>
        <dbReference type="ARBA" id="ARBA00023043"/>
    </source>
</evidence>
<dbReference type="AlphaFoldDB" id="A0A5M9JKQ0"/>
<keyword evidence="4" id="KW-0175">Coiled coil</keyword>
<dbReference type="PROSITE" id="PS50088">
    <property type="entry name" value="ANK_REPEAT"/>
    <property type="match status" value="6"/>
</dbReference>
<dbReference type="InterPro" id="IPR036770">
    <property type="entry name" value="Ankyrin_rpt-contain_sf"/>
</dbReference>
<dbReference type="InterPro" id="IPR002110">
    <property type="entry name" value="Ankyrin_rpt"/>
</dbReference>
<accession>A0A5M9JKQ0</accession>
<dbReference type="PANTHER" id="PTHR24166:SF48">
    <property type="entry name" value="PROTEIN VAPYRIN"/>
    <property type="match status" value="1"/>
</dbReference>
<dbReference type="PROSITE" id="PS50297">
    <property type="entry name" value="ANK_REP_REGION"/>
    <property type="match status" value="6"/>
</dbReference>
<dbReference type="VEuPathDB" id="FungiDB:MFRU_004g01330"/>
<protein>
    <submittedName>
        <fullName evidence="5">Uncharacterized protein</fullName>
    </submittedName>
</protein>
<dbReference type="Proteomes" id="UP000322873">
    <property type="component" value="Unassembled WGS sequence"/>
</dbReference>
<name>A0A5M9JKQ0_MONFR</name>